<dbReference type="AlphaFoldDB" id="A0A8T0CT91"/>
<reference evidence="1" key="1">
    <citation type="submission" date="2020-05" db="EMBL/GenBank/DDBJ databases">
        <title>WGS assembly of Corymbia citriodora subspecies variegata.</title>
        <authorList>
            <person name="Barry K."/>
            <person name="Hundley H."/>
            <person name="Shu S."/>
            <person name="Jenkins J."/>
            <person name="Grimwood J."/>
            <person name="Baten A."/>
        </authorList>
    </citation>
    <scope>NUCLEOTIDE SEQUENCE</scope>
    <source>
        <strain evidence="1">CV2-018</strain>
    </source>
</reference>
<gene>
    <name evidence="1" type="ORF">BT93_L1176</name>
</gene>
<sequence length="62" mass="7151">MLKEKVEPDEAAMEANLHGLEGDVFTLDKVCQPIRKLTPKKSGYLATMMIKYEEPTPVFRRR</sequence>
<name>A0A8T0CT91_CORYI</name>
<dbReference type="Gramene" id="rna-gnl|WGS:JABURB|Cocit.L1176.1">
    <property type="protein sequence ID" value="cds-KAF7849155.1"/>
    <property type="gene ID" value="gene-BT93_L1176"/>
</dbReference>
<protein>
    <submittedName>
        <fullName evidence="1">Uncharacterized protein</fullName>
    </submittedName>
</protein>
<dbReference type="EMBL" id="MU089851">
    <property type="protein sequence ID" value="KAF7849155.1"/>
    <property type="molecule type" value="Genomic_DNA"/>
</dbReference>
<proteinExistence type="predicted"/>
<evidence type="ECO:0000313" key="2">
    <source>
        <dbReference type="Proteomes" id="UP000806378"/>
    </source>
</evidence>
<organism evidence="1 2">
    <name type="scientific">Corymbia citriodora subsp. variegata</name>
    <dbReference type="NCBI Taxonomy" id="360336"/>
    <lineage>
        <taxon>Eukaryota</taxon>
        <taxon>Viridiplantae</taxon>
        <taxon>Streptophyta</taxon>
        <taxon>Embryophyta</taxon>
        <taxon>Tracheophyta</taxon>
        <taxon>Spermatophyta</taxon>
        <taxon>Magnoliopsida</taxon>
        <taxon>eudicotyledons</taxon>
        <taxon>Gunneridae</taxon>
        <taxon>Pentapetalae</taxon>
        <taxon>rosids</taxon>
        <taxon>malvids</taxon>
        <taxon>Myrtales</taxon>
        <taxon>Myrtaceae</taxon>
        <taxon>Myrtoideae</taxon>
        <taxon>Eucalypteae</taxon>
        <taxon>Corymbia</taxon>
    </lineage>
</organism>
<evidence type="ECO:0000313" key="1">
    <source>
        <dbReference type="EMBL" id="KAF7849155.1"/>
    </source>
</evidence>
<comment type="caution">
    <text evidence="1">The sequence shown here is derived from an EMBL/GenBank/DDBJ whole genome shotgun (WGS) entry which is preliminary data.</text>
</comment>
<accession>A0A8T0CT91</accession>
<dbReference type="Proteomes" id="UP000806378">
    <property type="component" value="Unassembled WGS sequence"/>
</dbReference>
<keyword evidence="2" id="KW-1185">Reference proteome</keyword>